<feature type="compositionally biased region" description="Low complexity" evidence="1">
    <location>
        <begin position="53"/>
        <end position="64"/>
    </location>
</feature>
<keyword evidence="2" id="KW-1185">Reference proteome</keyword>
<evidence type="ECO:0000313" key="2">
    <source>
        <dbReference type="Proteomes" id="UP000887577"/>
    </source>
</evidence>
<feature type="region of interest" description="Disordered" evidence="1">
    <location>
        <begin position="76"/>
        <end position="122"/>
    </location>
</feature>
<dbReference type="AlphaFoldDB" id="A0A914YKU2"/>
<accession>A0A914YKU2</accession>
<organism evidence="2 3">
    <name type="scientific">Panagrolaimus superbus</name>
    <dbReference type="NCBI Taxonomy" id="310955"/>
    <lineage>
        <taxon>Eukaryota</taxon>
        <taxon>Metazoa</taxon>
        <taxon>Ecdysozoa</taxon>
        <taxon>Nematoda</taxon>
        <taxon>Chromadorea</taxon>
        <taxon>Rhabditida</taxon>
        <taxon>Tylenchina</taxon>
        <taxon>Panagrolaimomorpha</taxon>
        <taxon>Panagrolaimoidea</taxon>
        <taxon>Panagrolaimidae</taxon>
        <taxon>Panagrolaimus</taxon>
    </lineage>
</organism>
<proteinExistence type="predicted"/>
<reference evidence="3" key="1">
    <citation type="submission" date="2022-11" db="UniProtKB">
        <authorList>
            <consortium name="WormBaseParasite"/>
        </authorList>
    </citation>
    <scope>IDENTIFICATION</scope>
</reference>
<dbReference type="WBParaSite" id="PSU_v2.g19965.t1">
    <property type="protein sequence ID" value="PSU_v2.g19965.t1"/>
    <property type="gene ID" value="PSU_v2.g19965"/>
</dbReference>
<feature type="region of interest" description="Disordered" evidence="1">
    <location>
        <begin position="41"/>
        <end position="64"/>
    </location>
</feature>
<name>A0A914YKU2_9BILA</name>
<dbReference type="Proteomes" id="UP000887577">
    <property type="component" value="Unplaced"/>
</dbReference>
<sequence>MEVDFRDRNGDEDMLQHANEEVAVDIPIEEANDVTIQSASAFREGHRSRTRSIRVPSRPPVSSRSLTWAVPVNTASFNTDPSRRDENNGAELQIRTGPGDGENNAQTAIRSNGKPLAIDDSNASSEKTAFQFAAVFAALTSWHSNCS</sequence>
<evidence type="ECO:0000313" key="3">
    <source>
        <dbReference type="WBParaSite" id="PSU_v2.g19965.t1"/>
    </source>
</evidence>
<protein>
    <submittedName>
        <fullName evidence="3">Uncharacterized protein</fullName>
    </submittedName>
</protein>
<evidence type="ECO:0000256" key="1">
    <source>
        <dbReference type="SAM" id="MobiDB-lite"/>
    </source>
</evidence>